<dbReference type="PANTHER" id="PTHR30033:SF2">
    <property type="entry name" value="FLAGELLAR HOOK PROTEIN"/>
    <property type="match status" value="1"/>
</dbReference>
<dbReference type="Pfam" id="PF22638">
    <property type="entry name" value="FlgK_D1"/>
    <property type="match status" value="1"/>
</dbReference>
<evidence type="ECO:0000256" key="5">
    <source>
        <dbReference type="ARBA" id="ARBA00022525"/>
    </source>
</evidence>
<dbReference type="Proteomes" id="UP000594001">
    <property type="component" value="Chromosome"/>
</dbReference>
<dbReference type="InterPro" id="IPR053927">
    <property type="entry name" value="FlgK_helical"/>
</dbReference>
<evidence type="ECO:0000256" key="3">
    <source>
        <dbReference type="ARBA" id="ARBA00009677"/>
    </source>
</evidence>
<dbReference type="GO" id="GO:0005576">
    <property type="term" value="C:extracellular region"/>
    <property type="evidence" value="ECO:0007669"/>
    <property type="project" value="UniProtKB-SubCell"/>
</dbReference>
<evidence type="ECO:0000256" key="6">
    <source>
        <dbReference type="ARBA" id="ARBA00023143"/>
    </source>
</evidence>
<comment type="subcellular location">
    <subcellularLocation>
        <location evidence="1">Bacterial flagellum</location>
    </subcellularLocation>
    <subcellularLocation>
        <location evidence="2">Secreted</location>
    </subcellularLocation>
</comment>
<gene>
    <name evidence="8" type="ORF">CPBP_01249</name>
</gene>
<feature type="domain" description="Flagellar hook-associated protein FlgK helical" evidence="7">
    <location>
        <begin position="92"/>
        <end position="321"/>
    </location>
</feature>
<proteinExistence type="inferred from homology"/>
<reference evidence="8 9" key="1">
    <citation type="submission" date="2020-06" db="EMBL/GenBank/DDBJ databases">
        <title>The endosymbiont of the kinetoplastid Bodo saltans is a Paracaedibacter-like alpha-proteobacterium possessing a putative toxin-antitoxin system.</title>
        <authorList>
            <person name="Midha S."/>
            <person name="Rigden D.J."/>
            <person name="Siozios S."/>
            <person name="Hurst G.D.D."/>
            <person name="Jackson A.P."/>
        </authorList>
    </citation>
    <scope>NUCLEOTIDE SEQUENCE [LARGE SCALE GENOMIC DNA]</scope>
    <source>
        <strain evidence="8">Lake Konstanz</strain>
    </source>
</reference>
<accession>A0A7L9RVQ4</accession>
<evidence type="ECO:0000256" key="4">
    <source>
        <dbReference type="ARBA" id="ARBA00016244"/>
    </source>
</evidence>
<dbReference type="InterPro" id="IPR002371">
    <property type="entry name" value="FlgK"/>
</dbReference>
<dbReference type="EMBL" id="CP054719">
    <property type="protein sequence ID" value="QOL20455.1"/>
    <property type="molecule type" value="Genomic_DNA"/>
</dbReference>
<keyword evidence="8" id="KW-0282">Flagellum</keyword>
<dbReference type="AlphaFoldDB" id="A0A7L9RVQ4"/>
<comment type="similarity">
    <text evidence="3">Belongs to the flagella basal body rod proteins family.</text>
</comment>
<dbReference type="PANTHER" id="PTHR30033">
    <property type="entry name" value="FLAGELLAR HOOK-ASSOCIATED PROTEIN 1"/>
    <property type="match status" value="1"/>
</dbReference>
<keyword evidence="9" id="KW-1185">Reference proteome</keyword>
<dbReference type="RefSeq" id="WP_350331999.1">
    <property type="nucleotide sequence ID" value="NZ_CP054719.1"/>
</dbReference>
<dbReference type="KEGG" id="pbal:CPBP_01249"/>
<organism evidence="8 9">
    <name type="scientific">Candidatus Bodocaedibacter vickermanii</name>
    <dbReference type="NCBI Taxonomy" id="2741701"/>
    <lineage>
        <taxon>Bacteria</taxon>
        <taxon>Pseudomonadati</taxon>
        <taxon>Pseudomonadota</taxon>
        <taxon>Alphaproteobacteria</taxon>
        <taxon>Holosporales</taxon>
        <taxon>Candidatus Paracaedibacteraceae</taxon>
        <taxon>Candidatus Bodocaedibacter</taxon>
    </lineage>
</organism>
<dbReference type="GO" id="GO:0009424">
    <property type="term" value="C:bacterial-type flagellum hook"/>
    <property type="evidence" value="ECO:0007669"/>
    <property type="project" value="InterPro"/>
</dbReference>
<evidence type="ECO:0000313" key="9">
    <source>
        <dbReference type="Proteomes" id="UP000594001"/>
    </source>
</evidence>
<keyword evidence="8" id="KW-0966">Cell projection</keyword>
<keyword evidence="8" id="KW-0969">Cilium</keyword>
<name>A0A7L9RVQ4_9PROT</name>
<evidence type="ECO:0000256" key="1">
    <source>
        <dbReference type="ARBA" id="ARBA00004365"/>
    </source>
</evidence>
<dbReference type="GO" id="GO:0044780">
    <property type="term" value="P:bacterial-type flagellum assembly"/>
    <property type="evidence" value="ECO:0007669"/>
    <property type="project" value="InterPro"/>
</dbReference>
<keyword evidence="5" id="KW-0964">Secreted</keyword>
<protein>
    <recommendedName>
        <fullName evidence="4">Flagellar hook-associated protein 1</fullName>
    </recommendedName>
</protein>
<keyword evidence="6" id="KW-0975">Bacterial flagellum</keyword>
<evidence type="ECO:0000256" key="2">
    <source>
        <dbReference type="ARBA" id="ARBA00004613"/>
    </source>
</evidence>
<dbReference type="GO" id="GO:0005198">
    <property type="term" value="F:structural molecule activity"/>
    <property type="evidence" value="ECO:0007669"/>
    <property type="project" value="InterPro"/>
</dbReference>
<evidence type="ECO:0000313" key="8">
    <source>
        <dbReference type="EMBL" id="QOL20455.1"/>
    </source>
</evidence>
<evidence type="ECO:0000259" key="7">
    <source>
        <dbReference type="Pfam" id="PF22638"/>
    </source>
</evidence>
<sequence>MANLLDSLRLSYDAAGSARFAAQLATENLAGARDPGYAKRTSSIAVEITAGRVAGLRPGIPQRVVDLKVVAAKRDQHSVVEFDKLKTSLLETLDDLNGDLDKDESIDKKLIDLARKAATLTSEVGSSISRRTTIDAMKGFVTTVNRFADGISTQRLSAEKGVIASVKSIEELSKRLFSLNSQLSQISTSAEGLDLSTLDNEREKIVESMAQLMNIQVVYADNSIYVYTPSGMPIVENKVYPIVYNSSGIIDYSAEYPKNINPIHITDDRGIEVDITAQITGGQLGAYLDMRDRVYPSYQKSLDKFVEVFEANVNHIHNQGSGFPPAQALNGKRFVDNVDKDAAISWKADSIVRIAFVNDQGKFVDSDGQFYTDINLNLGGINPLTPSEIRDQINMNLGAGVASFSESDTYGYLNLQAPPGLRIAIGSVDGQPVGETDTGIGFSEYFKLNDLFGSAPDAQGRGYSNTFQLSNRVSTSPSLFSAGKLNSSSTIALTGSVEDITAVASGDGNILSEFRDILTDPNIAFSAAGVMAAQSKSFVEYLSGVVQILNLDTAASIDQRDFSKNVLDGLEQRHSMISGVTADEENAEIVMQHMFYRGVLNTSQHLIDMLREMLDVFGKV</sequence>